<evidence type="ECO:0000256" key="3">
    <source>
        <dbReference type="ARBA" id="ARBA00022801"/>
    </source>
</evidence>
<evidence type="ECO:0000259" key="6">
    <source>
        <dbReference type="SMART" id="SM00849"/>
    </source>
</evidence>
<dbReference type="GO" id="GO:0046872">
    <property type="term" value="F:metal ion binding"/>
    <property type="evidence" value="ECO:0007669"/>
    <property type="project" value="UniProtKB-KW"/>
</dbReference>
<dbReference type="InterPro" id="IPR051013">
    <property type="entry name" value="MBL_superfamily_lactonases"/>
</dbReference>
<organism evidence="7 8">
    <name type="scientific">Pseudoduganella violacea</name>
    <dbReference type="NCBI Taxonomy" id="1715466"/>
    <lineage>
        <taxon>Bacteria</taxon>
        <taxon>Pseudomonadati</taxon>
        <taxon>Pseudomonadota</taxon>
        <taxon>Betaproteobacteria</taxon>
        <taxon>Burkholderiales</taxon>
        <taxon>Oxalobacteraceae</taxon>
        <taxon>Telluria group</taxon>
        <taxon>Pseudoduganella</taxon>
    </lineage>
</organism>
<dbReference type="SUPFAM" id="SSF56281">
    <property type="entry name" value="Metallo-hydrolase/oxidoreductase"/>
    <property type="match status" value="1"/>
</dbReference>
<dbReference type="CDD" id="cd07720">
    <property type="entry name" value="OPHC2-like_MBL-fold"/>
    <property type="match status" value="1"/>
</dbReference>
<keyword evidence="3 7" id="KW-0378">Hydrolase</keyword>
<dbReference type="PANTHER" id="PTHR42978:SF6">
    <property type="entry name" value="QUORUM-QUENCHING LACTONASE YTNP-RELATED"/>
    <property type="match status" value="1"/>
</dbReference>
<keyword evidence="5" id="KW-0732">Signal</keyword>
<evidence type="ECO:0000256" key="4">
    <source>
        <dbReference type="ARBA" id="ARBA00022833"/>
    </source>
</evidence>
<dbReference type="RefSeq" id="WP_183440113.1">
    <property type="nucleotide sequence ID" value="NZ_JACHXD010000003.1"/>
</dbReference>
<dbReference type="Proteomes" id="UP000541535">
    <property type="component" value="Unassembled WGS sequence"/>
</dbReference>
<feature type="domain" description="Metallo-beta-lactamase" evidence="6">
    <location>
        <begin position="87"/>
        <end position="292"/>
    </location>
</feature>
<dbReference type="EMBL" id="JACHXD010000003">
    <property type="protein sequence ID" value="MBB3118155.1"/>
    <property type="molecule type" value="Genomic_DNA"/>
</dbReference>
<reference evidence="7 8" key="1">
    <citation type="submission" date="2020-08" db="EMBL/GenBank/DDBJ databases">
        <title>Genomic Encyclopedia of Type Strains, Phase III (KMG-III): the genomes of soil and plant-associated and newly described type strains.</title>
        <authorList>
            <person name="Whitman W."/>
        </authorList>
    </citation>
    <scope>NUCLEOTIDE SEQUENCE [LARGE SCALE GENOMIC DNA]</scope>
    <source>
        <strain evidence="7 8">CECT 8897</strain>
    </source>
</reference>
<dbReference type="InterPro" id="IPR001279">
    <property type="entry name" value="Metallo-B-lactamas"/>
</dbReference>
<evidence type="ECO:0000256" key="2">
    <source>
        <dbReference type="ARBA" id="ARBA00022723"/>
    </source>
</evidence>
<keyword evidence="8" id="KW-1185">Reference proteome</keyword>
<dbReference type="PANTHER" id="PTHR42978">
    <property type="entry name" value="QUORUM-QUENCHING LACTONASE YTNP-RELATED-RELATED"/>
    <property type="match status" value="1"/>
</dbReference>
<dbReference type="AlphaFoldDB" id="A0A7W5B956"/>
<feature type="chain" id="PRO_5031164010" evidence="5">
    <location>
        <begin position="27"/>
        <end position="319"/>
    </location>
</feature>
<sequence>MTAFKFSASRAAVLGALALASCATFAAAPMVKTQAPGYYRMMLGDFEVTVLSDGTTDLPVHQLLKDTPGKTEKTLAKSFLRSPLETSFNSFLINTGGKLVLVDTGAGSLFGPNLGKMLENLKASGYKPEQVDEIYITHLHGDHVGGVMSADQMAFPNAVVRMDKRDADFWLSKVQMEKAPADMKGFFAGAMKVLSPYANAGKLQPFDGNTDLAPGVKATSSFGHTPGHTTYVVESKGEKLVLIGDLMHVQAVQFAEPDVVIAFDIDNKAARAERKAAFAAAAKQGYLIGAAHLPFPGVGHLRGNGKGYQFIPVNYTIPR</sequence>
<keyword evidence="2" id="KW-0479">Metal-binding</keyword>
<gene>
    <name evidence="7" type="ORF">FHS03_001186</name>
</gene>
<evidence type="ECO:0000256" key="1">
    <source>
        <dbReference type="ARBA" id="ARBA00007749"/>
    </source>
</evidence>
<dbReference type="InterPro" id="IPR036866">
    <property type="entry name" value="RibonucZ/Hydroxyglut_hydro"/>
</dbReference>
<feature type="signal peptide" evidence="5">
    <location>
        <begin position="1"/>
        <end position="26"/>
    </location>
</feature>
<dbReference type="GO" id="GO:0016787">
    <property type="term" value="F:hydrolase activity"/>
    <property type="evidence" value="ECO:0007669"/>
    <property type="project" value="UniProtKB-KW"/>
</dbReference>
<comment type="caution">
    <text evidence="7">The sequence shown here is derived from an EMBL/GenBank/DDBJ whole genome shotgun (WGS) entry which is preliminary data.</text>
</comment>
<dbReference type="SMART" id="SM00849">
    <property type="entry name" value="Lactamase_B"/>
    <property type="match status" value="1"/>
</dbReference>
<evidence type="ECO:0000256" key="5">
    <source>
        <dbReference type="SAM" id="SignalP"/>
    </source>
</evidence>
<keyword evidence="4" id="KW-0862">Zinc</keyword>
<name>A0A7W5B956_9BURK</name>
<comment type="similarity">
    <text evidence="1">Belongs to the metallo-beta-lactamase superfamily.</text>
</comment>
<accession>A0A7W5B956</accession>
<dbReference type="Gene3D" id="3.60.15.10">
    <property type="entry name" value="Ribonuclease Z/Hydroxyacylglutathione hydrolase-like"/>
    <property type="match status" value="1"/>
</dbReference>
<dbReference type="Pfam" id="PF00753">
    <property type="entry name" value="Lactamase_B"/>
    <property type="match status" value="1"/>
</dbReference>
<dbReference type="PROSITE" id="PS51257">
    <property type="entry name" value="PROKAR_LIPOPROTEIN"/>
    <property type="match status" value="1"/>
</dbReference>
<evidence type="ECO:0000313" key="8">
    <source>
        <dbReference type="Proteomes" id="UP000541535"/>
    </source>
</evidence>
<proteinExistence type="inferred from homology"/>
<evidence type="ECO:0000313" key="7">
    <source>
        <dbReference type="EMBL" id="MBB3118155.1"/>
    </source>
</evidence>
<protein>
    <submittedName>
        <fullName evidence="7">Glyoxylase-like metal-dependent hydrolase (Beta-lactamase superfamily II)</fullName>
    </submittedName>
</protein>